<dbReference type="Gene3D" id="2.40.180.10">
    <property type="entry name" value="Catalase core domain"/>
    <property type="match status" value="1"/>
</dbReference>
<dbReference type="HOGENOM" id="CLU_046417_0_0_3"/>
<accession>B2J144</accession>
<dbReference type="eggNOG" id="COG0753">
    <property type="taxonomic scope" value="Bacteria"/>
</dbReference>
<keyword evidence="2" id="KW-1185">Reference proteome</keyword>
<gene>
    <name evidence="1" type="ordered locus">Npun_F3488</name>
</gene>
<dbReference type="CDD" id="cd08152">
    <property type="entry name" value="y4iL_like"/>
    <property type="match status" value="1"/>
</dbReference>
<dbReference type="Proteomes" id="UP000001191">
    <property type="component" value="Chromosome"/>
</dbReference>
<proteinExistence type="predicted"/>
<evidence type="ECO:0000313" key="1">
    <source>
        <dbReference type="EMBL" id="ACC81895.1"/>
    </source>
</evidence>
<dbReference type="PhylomeDB" id="B2J144"/>
<dbReference type="EMBL" id="CP001037">
    <property type="protein sequence ID" value="ACC81895.1"/>
    <property type="molecule type" value="Genomic_DNA"/>
</dbReference>
<reference evidence="1 2" key="2">
    <citation type="journal article" date="2013" name="Plant Physiol.">
        <title>A Nostoc punctiforme Sugar Transporter Necessary to Establish a Cyanobacterium-Plant Symbiosis.</title>
        <authorList>
            <person name="Ekman M."/>
            <person name="Picossi S."/>
            <person name="Campbell E.L."/>
            <person name="Meeks J.C."/>
            <person name="Flores E."/>
        </authorList>
    </citation>
    <scope>NUCLEOTIDE SEQUENCE [LARGE SCALE GENOMIC DNA]</scope>
    <source>
        <strain evidence="2">ATCC 29133 / PCC 73102</strain>
    </source>
</reference>
<dbReference type="InterPro" id="IPR018028">
    <property type="entry name" value="Catalase"/>
</dbReference>
<dbReference type="SUPFAM" id="SSF56634">
    <property type="entry name" value="Heme-dependent catalase-like"/>
    <property type="match status" value="1"/>
</dbReference>
<name>B2J144_NOSP7</name>
<dbReference type="GO" id="GO:0006979">
    <property type="term" value="P:response to oxidative stress"/>
    <property type="evidence" value="ECO:0007669"/>
    <property type="project" value="InterPro"/>
</dbReference>
<dbReference type="GO" id="GO:0020037">
    <property type="term" value="F:heme binding"/>
    <property type="evidence" value="ECO:0007669"/>
    <property type="project" value="InterPro"/>
</dbReference>
<dbReference type="STRING" id="63737.Npun_F3488"/>
<dbReference type="PANTHER" id="PTHR36195">
    <property type="entry name" value="DOMAIN PROTEIN, PUTATIVE (AFU_ORTHOLOGUE AFUA_5G01990)-RELATED-RELATED"/>
    <property type="match status" value="1"/>
</dbReference>
<dbReference type="AlphaFoldDB" id="B2J144"/>
<dbReference type="KEGG" id="npu:Npun_F3488"/>
<dbReference type="InterPro" id="IPR020835">
    <property type="entry name" value="Catalase_sf"/>
</dbReference>
<reference evidence="2" key="1">
    <citation type="submission" date="2008-04" db="EMBL/GenBank/DDBJ databases">
        <title>Complete sequence of chromosome of Nostoc punctiforme ATCC 29133.</title>
        <authorList>
            <consortium name="US DOE Joint Genome Institute"/>
            <person name="Copeland A."/>
            <person name="Lucas S."/>
            <person name="Lapidus A."/>
            <person name="Glavina del Rio T."/>
            <person name="Dalin E."/>
            <person name="Tice H."/>
            <person name="Pitluck S."/>
            <person name="Chain P."/>
            <person name="Malfatti S."/>
            <person name="Shin M."/>
            <person name="Vergez L."/>
            <person name="Schmutz J."/>
            <person name="Larimer F."/>
            <person name="Land M."/>
            <person name="Hauser L."/>
            <person name="Kyrpides N."/>
            <person name="Kim E."/>
            <person name="Meeks J.C."/>
            <person name="Elhai J."/>
            <person name="Campbell E.L."/>
            <person name="Thiel T."/>
            <person name="Longmire J."/>
            <person name="Potts M."/>
            <person name="Atlas R."/>
        </authorList>
    </citation>
    <scope>NUCLEOTIDE SEQUENCE [LARGE SCALE GENOMIC DNA]</scope>
    <source>
        <strain evidence="2">ATCC 29133 / PCC 73102</strain>
    </source>
</reference>
<evidence type="ECO:0000313" key="2">
    <source>
        <dbReference type="Proteomes" id="UP000001191"/>
    </source>
</evidence>
<dbReference type="GO" id="GO:0004096">
    <property type="term" value="F:catalase activity"/>
    <property type="evidence" value="ECO:0007669"/>
    <property type="project" value="InterPro"/>
</dbReference>
<sequence>MMKTHHQIFMTNPTSSTTDQEAIIDEIIATSLQAQQKTGPDLRQIHSKSHGLLGGEFIIEPNVPEDLRVGLFKKPQTYPAWIRFSSGGSPEKRGKFHSDSQPDVRGIAIKVMNVDGQKVLDDEEKTQDFILNNYPIFLTKDVRDYADLSRAGSGQLSPERIQELGYAFAILQKIGSQKVVNPLLIQYWSMAPFKFGNRIVRLSVKSQQPEQPPEKLPESENYLREAIVKYLTEEGKEASFDFFIQFYVDDEKTPIEDHVKEWQEADSPFVKVATVRIFSQKFDFEERKRLDEGMLFSPWHTLLDHEPVGSVNLSRKRLYSELAKYRREQIAQRLLEPQPYVAVED</sequence>
<dbReference type="EnsemblBacteria" id="ACC81895">
    <property type="protein sequence ID" value="ACC81895"/>
    <property type="gene ID" value="Npun_F3488"/>
</dbReference>
<dbReference type="PANTHER" id="PTHR36195:SF4">
    <property type="entry name" value="DOMAIN PROTEIN, PUTATIVE (AFU_ORTHOLOGUE AFUA_5G01990)-RELATED"/>
    <property type="match status" value="1"/>
</dbReference>
<organism evidence="1 2">
    <name type="scientific">Nostoc punctiforme (strain ATCC 29133 / PCC 73102)</name>
    <dbReference type="NCBI Taxonomy" id="63737"/>
    <lineage>
        <taxon>Bacteria</taxon>
        <taxon>Bacillati</taxon>
        <taxon>Cyanobacteriota</taxon>
        <taxon>Cyanophyceae</taxon>
        <taxon>Nostocales</taxon>
        <taxon>Nostocaceae</taxon>
        <taxon>Nostoc</taxon>
    </lineage>
</organism>
<dbReference type="PROSITE" id="PS51402">
    <property type="entry name" value="CATALASE_3"/>
    <property type="match status" value="1"/>
</dbReference>
<protein>
    <submittedName>
        <fullName evidence="1">Uncharacterized protein</fullName>
    </submittedName>
</protein>